<organism evidence="6 7">
    <name type="scientific">Menidia menidia</name>
    <name type="common">Atlantic silverside</name>
    <dbReference type="NCBI Taxonomy" id="238744"/>
    <lineage>
        <taxon>Eukaryota</taxon>
        <taxon>Metazoa</taxon>
        <taxon>Chordata</taxon>
        <taxon>Craniata</taxon>
        <taxon>Vertebrata</taxon>
        <taxon>Euteleostomi</taxon>
        <taxon>Actinopterygii</taxon>
        <taxon>Neopterygii</taxon>
        <taxon>Teleostei</taxon>
        <taxon>Neoteleostei</taxon>
        <taxon>Acanthomorphata</taxon>
        <taxon>Ovalentaria</taxon>
        <taxon>Atherinomorphae</taxon>
        <taxon>Atheriniformes</taxon>
        <taxon>Atherinopsidae</taxon>
        <taxon>Menidiinae</taxon>
        <taxon>Menidia</taxon>
    </lineage>
</organism>
<proteinExistence type="predicted"/>
<evidence type="ECO:0000313" key="6">
    <source>
        <dbReference type="EMBL" id="CAG5904696.1"/>
    </source>
</evidence>
<gene>
    <name evidence="6" type="ORF">MMEN_LOCUS9434</name>
</gene>
<sequence length="969" mass="106556">MALRRPPAPLRRAPDWRRSGSESYWDSLTAEEEFSPRASQPPRASRPQSAIEGGQLDSWLEHLQRMQGEVRAPGHDQSFNDRTASTPVLHRELTGPAWRKTAFQSPSRDSSSCGSSSLFGSSLDSQESFQTGRLSPPERRGSRERVHIMQAPTKEKTQLSYLAPVKTGWLPIQRRVMMVGDAHSQKPFSDHSAGQVKLKQPITPAFQKNQVSPWPQDGEVERSYTSPSSVCVNTWRTADQHAPDNNEVPEKPSLSANEGDGSVGWRALRRGWKAERVPAFPRGNKLNEPPAGTTSDLNRKSHLMRATGAEPIEHLPLCCTTSADPCGHPSQRKGANDTDANKLHTFFRRTSSLQPVKATAPPHWKDNSKESAHILSSSGVKTLIPQNKAGFSSITISSRKVCRSASLPGSKTTGASSQSSKSPSPPFDHQPMDPNSGQVTVQRKATIIKVTEKRVISSVSPSPNTRPTRTSPLPSHSVDTVVRRRKATVIKVTEHKESYNPPKLGSRHPEYRHSYTEGVYRNSSIWSEGNPSEQNAVNSYRCLNSAPNSGVAPNTFSSQTDKHDALHRSTLNLFVSNSPVLAAPTSLEASAKAVGQRLDRLPRPLSCYGNFTGHTEPSKANVTQTPARNWNSGLPRESHTVSVNSDSGFISPGKAVKGAGQLMTGAPKPTRDEKERLPPSEDKTQRVTPSLTLIKAPDPNSHQSQEEVLALNAAAIIANIKLQRQLSMKKTSSGNSEEDAAASPQGNTETDGRKNSKPNSKLTEGQHNEQPHTAFVPQRLDHERSAETISLQQALQKSRPDFISRSQGRLQKLEQKARERRERSGTGDQQEGTLRQKSARSPRPTSVNGNHFRPRGGDFLQPRSKHAQADLKKKNEEEKKRKVCLSNRQRVELFKKRCATIQWGCGRSVCPHTAAPPTPLLGLIRRALGAVPEDPAENIGTGSAEKQELNVWEMKKPKTLEKLADCEAD</sequence>
<feature type="compositionally biased region" description="Low complexity" evidence="4">
    <location>
        <begin position="36"/>
        <end position="50"/>
    </location>
</feature>
<keyword evidence="7" id="KW-1185">Reference proteome</keyword>
<feature type="region of interest" description="Disordered" evidence="4">
    <location>
        <begin position="405"/>
        <end position="442"/>
    </location>
</feature>
<evidence type="ECO:0000256" key="4">
    <source>
        <dbReference type="SAM" id="MobiDB-lite"/>
    </source>
</evidence>
<feature type="region of interest" description="Disordered" evidence="4">
    <location>
        <begin position="728"/>
        <end position="779"/>
    </location>
</feature>
<dbReference type="EMBL" id="CAJRST010010001">
    <property type="protein sequence ID" value="CAG5904696.1"/>
    <property type="molecule type" value="Genomic_DNA"/>
</dbReference>
<feature type="compositionally biased region" description="Basic and acidic residues" evidence="4">
    <location>
        <begin position="811"/>
        <end position="825"/>
    </location>
</feature>
<dbReference type="Pfam" id="PF15309">
    <property type="entry name" value="ALMS_motif"/>
    <property type="match status" value="1"/>
</dbReference>
<keyword evidence="2" id="KW-0963">Cytoplasm</keyword>
<comment type="caution">
    <text evidence="6">The sequence shown here is derived from an EMBL/GenBank/DDBJ whole genome shotgun (WGS) entry which is preliminary data.</text>
</comment>
<feature type="domain" description="ALMS motif" evidence="5">
    <location>
        <begin position="787"/>
        <end position="898"/>
    </location>
</feature>
<evidence type="ECO:0000259" key="5">
    <source>
        <dbReference type="Pfam" id="PF15309"/>
    </source>
</evidence>
<feature type="compositionally biased region" description="Polar residues" evidence="4">
    <location>
        <begin position="826"/>
        <end position="836"/>
    </location>
</feature>
<feature type="compositionally biased region" description="Low complexity" evidence="4">
    <location>
        <begin position="104"/>
        <end position="128"/>
    </location>
</feature>
<feature type="compositionally biased region" description="Polar residues" evidence="4">
    <location>
        <begin position="433"/>
        <end position="442"/>
    </location>
</feature>
<feature type="region of interest" description="Disordered" evidence="4">
    <location>
        <begin position="237"/>
        <end position="262"/>
    </location>
</feature>
<evidence type="ECO:0000256" key="3">
    <source>
        <dbReference type="ARBA" id="ARBA00023212"/>
    </source>
</evidence>
<feature type="compositionally biased region" description="Basic and acidic residues" evidence="4">
    <location>
        <begin position="238"/>
        <end position="250"/>
    </location>
</feature>
<evidence type="ECO:0000256" key="2">
    <source>
        <dbReference type="ARBA" id="ARBA00022490"/>
    </source>
</evidence>
<dbReference type="GO" id="GO:0005813">
    <property type="term" value="C:centrosome"/>
    <property type="evidence" value="ECO:0007669"/>
    <property type="project" value="UniProtKB-SubCell"/>
</dbReference>
<evidence type="ECO:0000256" key="1">
    <source>
        <dbReference type="ARBA" id="ARBA00004300"/>
    </source>
</evidence>
<comment type="subcellular location">
    <subcellularLocation>
        <location evidence="1">Cytoplasm</location>
        <location evidence="1">Cytoskeleton</location>
        <location evidence="1">Microtubule organizing center</location>
        <location evidence="1">Centrosome</location>
    </subcellularLocation>
</comment>
<name>A0A8S4AX89_9TELE</name>
<feature type="region of interest" description="Disordered" evidence="4">
    <location>
        <begin position="455"/>
        <end position="476"/>
    </location>
</feature>
<feature type="region of interest" description="Disordered" evidence="4">
    <location>
        <begin position="1"/>
        <end position="144"/>
    </location>
</feature>
<feature type="region of interest" description="Disordered" evidence="4">
    <location>
        <begin position="616"/>
        <end position="705"/>
    </location>
</feature>
<dbReference type="InterPro" id="IPR029299">
    <property type="entry name" value="ALMS_motif"/>
</dbReference>
<dbReference type="OrthoDB" id="8899035at2759"/>
<feature type="region of interest" description="Disordered" evidence="4">
    <location>
        <begin position="791"/>
        <end position="879"/>
    </location>
</feature>
<accession>A0A8S4AX89</accession>
<feature type="compositionally biased region" description="Polar residues" evidence="4">
    <location>
        <begin position="616"/>
        <end position="632"/>
    </location>
</feature>
<evidence type="ECO:0000313" key="7">
    <source>
        <dbReference type="Proteomes" id="UP000677803"/>
    </source>
</evidence>
<protein>
    <submittedName>
        <fullName evidence="6">(Atlantic silverside) hypothetical protein</fullName>
    </submittedName>
</protein>
<dbReference type="AlphaFoldDB" id="A0A8S4AX89"/>
<feature type="compositionally biased region" description="Basic and acidic residues" evidence="4">
    <location>
        <begin position="867"/>
        <end position="879"/>
    </location>
</feature>
<dbReference type="Proteomes" id="UP000677803">
    <property type="component" value="Unassembled WGS sequence"/>
</dbReference>
<reference evidence="6" key="1">
    <citation type="submission" date="2021-05" db="EMBL/GenBank/DDBJ databases">
        <authorList>
            <person name="Tigano A."/>
        </authorList>
    </citation>
    <scope>NUCLEOTIDE SEQUENCE</scope>
</reference>
<feature type="compositionally biased region" description="Low complexity" evidence="4">
    <location>
        <begin position="457"/>
        <end position="476"/>
    </location>
</feature>
<keyword evidence="3" id="KW-0206">Cytoskeleton</keyword>
<feature type="compositionally biased region" description="Basic and acidic residues" evidence="4">
    <location>
        <begin position="669"/>
        <end position="685"/>
    </location>
</feature>